<dbReference type="AlphaFoldDB" id="A0A024GPE9"/>
<keyword evidence="2" id="KW-1185">Reference proteome</keyword>
<evidence type="ECO:0000313" key="1">
    <source>
        <dbReference type="EMBL" id="CCI48762.1"/>
    </source>
</evidence>
<dbReference type="Proteomes" id="UP000053237">
    <property type="component" value="Unassembled WGS sequence"/>
</dbReference>
<sequence length="105" mass="12606">MRKTKTENYILSYTLHDRPLYISKATDNCSQQHICSVRRELHQIFCIFEYSKNTHPFKVIVMERVVSCESFSERFFFQKSMYNKVQLKDRLQSLQLSNRGIDFIA</sequence>
<protein>
    <submittedName>
        <fullName evidence="1">Uncharacterized protein</fullName>
    </submittedName>
</protein>
<proteinExistence type="predicted"/>
<accession>A0A024GPE9</accession>
<comment type="caution">
    <text evidence="1">The sequence shown here is derived from an EMBL/GenBank/DDBJ whole genome shotgun (WGS) entry which is preliminary data.</text>
</comment>
<organism evidence="1 2">
    <name type="scientific">Albugo candida</name>
    <dbReference type="NCBI Taxonomy" id="65357"/>
    <lineage>
        <taxon>Eukaryota</taxon>
        <taxon>Sar</taxon>
        <taxon>Stramenopiles</taxon>
        <taxon>Oomycota</taxon>
        <taxon>Peronosporomycetes</taxon>
        <taxon>Albuginales</taxon>
        <taxon>Albuginaceae</taxon>
        <taxon>Albugo</taxon>
    </lineage>
</organism>
<evidence type="ECO:0000313" key="2">
    <source>
        <dbReference type="Proteomes" id="UP000053237"/>
    </source>
</evidence>
<dbReference type="InParanoid" id="A0A024GPE9"/>
<reference evidence="1 2" key="1">
    <citation type="submission" date="2012-05" db="EMBL/GenBank/DDBJ databases">
        <title>Recombination and specialization in a pathogen metapopulation.</title>
        <authorList>
            <person name="Gardiner A."/>
            <person name="Kemen E."/>
            <person name="Schultz-Larsen T."/>
            <person name="MacLean D."/>
            <person name="Van Oosterhout C."/>
            <person name="Jones J.D.G."/>
        </authorList>
    </citation>
    <scope>NUCLEOTIDE SEQUENCE [LARGE SCALE GENOMIC DNA]</scope>
    <source>
        <strain evidence="1 2">Ac Nc2</strain>
    </source>
</reference>
<name>A0A024GPE9_9STRA</name>
<dbReference type="EMBL" id="CAIX01000247">
    <property type="protein sequence ID" value="CCI48762.1"/>
    <property type="molecule type" value="Genomic_DNA"/>
</dbReference>
<gene>
    <name evidence="1" type="ORF">BN9_099610</name>
</gene>